<gene>
    <name evidence="3" type="ORF">BN1708_013109</name>
</gene>
<proteinExistence type="predicted"/>
<protein>
    <submittedName>
        <fullName evidence="3">Uncharacterized protein</fullName>
    </submittedName>
</protein>
<evidence type="ECO:0000313" key="3">
    <source>
        <dbReference type="EMBL" id="CRK21413.1"/>
    </source>
</evidence>
<feature type="region of interest" description="Disordered" evidence="1">
    <location>
        <begin position="348"/>
        <end position="380"/>
    </location>
</feature>
<dbReference type="EMBL" id="CVQH01012669">
    <property type="protein sequence ID" value="CRK21413.1"/>
    <property type="molecule type" value="Genomic_DNA"/>
</dbReference>
<feature type="transmembrane region" description="Helical" evidence="2">
    <location>
        <begin position="223"/>
        <end position="245"/>
    </location>
</feature>
<dbReference type="Proteomes" id="UP000044602">
    <property type="component" value="Unassembled WGS sequence"/>
</dbReference>
<feature type="transmembrane region" description="Helical" evidence="2">
    <location>
        <begin position="86"/>
        <end position="112"/>
    </location>
</feature>
<keyword evidence="2" id="KW-1133">Transmembrane helix</keyword>
<reference evidence="3 4" key="1">
    <citation type="submission" date="2015-05" db="EMBL/GenBank/DDBJ databases">
        <authorList>
            <person name="Wang D.B."/>
            <person name="Wang M."/>
        </authorList>
    </citation>
    <scope>NUCLEOTIDE SEQUENCE [LARGE SCALE GENOMIC DNA]</scope>
    <source>
        <strain evidence="3">VL1</strain>
    </source>
</reference>
<keyword evidence="2" id="KW-0812">Transmembrane</keyword>
<feature type="transmembrane region" description="Helical" evidence="2">
    <location>
        <begin position="322"/>
        <end position="340"/>
    </location>
</feature>
<feature type="transmembrane region" description="Helical" evidence="2">
    <location>
        <begin position="124"/>
        <end position="146"/>
    </location>
</feature>
<keyword evidence="4" id="KW-1185">Reference proteome</keyword>
<keyword evidence="2" id="KW-0472">Membrane</keyword>
<sequence length="458" mass="50828">MAASSLQEQQQRHYQCLFDFGFAFDFLHGIVPLNRIVSLLWHPARCYIARSITVPQPPRHPHFREPGIMTSFIYARQYDGEISNDIVYKIVLATSICTTIIALLSFVVRILLSKRRGHRILNLNFALTLLALIMGLIAVALFISFTTASHNEWLRYNLGQFFASIATGLSVVSIVGVLFSHSRNTESSSRGLLSLLLILGLSYLIISFWPLHCGRLLSPAATFIAKAFSWTHGALLTTTFLLLLVASALEKRGPTAKQVSTRHRALVAILYLIAIILVLSNAFYVALNSDVLYGDGDNEGTYTDYEHVYADYDYAYDERFPGVNASISALMIFLVAFLAANIQAQGSPAKPEETEAKENHAAPNDQVDGPASCSPSTEGNLRDSMFIIQGARVPGYREPTGQDVQRARDFHKSPPPTGILRTISVDVVVEDREEDEWHDAEGQRGTRGWEAALRRGPQ</sequence>
<organism evidence="3 4">
    <name type="scientific">Verticillium longisporum</name>
    <name type="common">Verticillium dahliae var. longisporum</name>
    <dbReference type="NCBI Taxonomy" id="100787"/>
    <lineage>
        <taxon>Eukaryota</taxon>
        <taxon>Fungi</taxon>
        <taxon>Dikarya</taxon>
        <taxon>Ascomycota</taxon>
        <taxon>Pezizomycotina</taxon>
        <taxon>Sordariomycetes</taxon>
        <taxon>Hypocreomycetidae</taxon>
        <taxon>Glomerellales</taxon>
        <taxon>Plectosphaerellaceae</taxon>
        <taxon>Verticillium</taxon>
    </lineage>
</organism>
<feature type="compositionally biased region" description="Basic and acidic residues" evidence="1">
    <location>
        <begin position="350"/>
        <end position="360"/>
    </location>
</feature>
<evidence type="ECO:0000256" key="2">
    <source>
        <dbReference type="SAM" id="Phobius"/>
    </source>
</evidence>
<feature type="transmembrane region" description="Helical" evidence="2">
    <location>
        <begin position="158"/>
        <end position="179"/>
    </location>
</feature>
<dbReference type="AlphaFoldDB" id="A0A0G4LHC8"/>
<name>A0A0G4LHC8_VERLO</name>
<feature type="transmembrane region" description="Helical" evidence="2">
    <location>
        <begin position="265"/>
        <end position="287"/>
    </location>
</feature>
<evidence type="ECO:0000313" key="4">
    <source>
        <dbReference type="Proteomes" id="UP000044602"/>
    </source>
</evidence>
<accession>A0A0G4LHC8</accession>
<feature type="transmembrane region" description="Helical" evidence="2">
    <location>
        <begin position="191"/>
        <end position="211"/>
    </location>
</feature>
<feature type="region of interest" description="Disordered" evidence="1">
    <location>
        <begin position="434"/>
        <end position="458"/>
    </location>
</feature>
<evidence type="ECO:0000256" key="1">
    <source>
        <dbReference type="SAM" id="MobiDB-lite"/>
    </source>
</evidence>